<evidence type="ECO:0000256" key="6">
    <source>
        <dbReference type="SAM" id="SignalP"/>
    </source>
</evidence>
<dbReference type="Pfam" id="PF13855">
    <property type="entry name" value="LRR_8"/>
    <property type="match status" value="2"/>
</dbReference>
<sequence>MSNKLKNILILLLIILKEAGPTSACSSSCPSYCDCSSRSLKSVPQYLPTNITELDLGFNSIKTLGHADLSRYSNLRKLSLSFNNISTVNNATFSRLTSLSTLSLEGNQLKNLSAGVFAGLDNLERLNLSGNHLSSFPADTFSGLGKLQYLHLNNNQLKSLPVGIFEGLRNLTVLNVGSNILTSIPANIFVGLGNLKNLWLDNNRLKILPSVGFAGLGNLQGLDLHRNELIGLPEDLLVGLHNLQDLFLSQNHIGRYFPTKLLSNSNISVLSNLTLDGNQMESLSAFDYDILTSIAIVNIDNNPWQCDCWIRSFKKMMNGSYPFEYQITCAGPSNFRGKNLLKNVSVSDLWDCCPMCSLASSLSYNSLIIFSLGVAVGALLVGCCLCAAWKYHSKRANNPASMPGTSIVFNNTNTTANVTINGLHPKNQRVPGTDEAVYEDVLRRSDESNPCSINRRDLSSLSVHYEVPSPSLPCRNGVGPPTDVQNGWAAVHGPDPPHAHIYESVPSEYGPRSRKYENGHVRRGGEVDHGTVPRVIVYENDNESAVTAEMSVDPQSHESYGATIPKGAGAGPQVTRHENDYESTDL</sequence>
<keyword evidence="3" id="KW-0677">Repeat</keyword>
<accession>C3Z058</accession>
<evidence type="ECO:0000256" key="4">
    <source>
        <dbReference type="SAM" id="MobiDB-lite"/>
    </source>
</evidence>
<evidence type="ECO:0000313" key="8">
    <source>
        <dbReference type="EMBL" id="EEN54117.1"/>
    </source>
</evidence>
<dbReference type="PANTHER" id="PTHR24369:SF210">
    <property type="entry name" value="CHAOPTIN-RELATED"/>
    <property type="match status" value="1"/>
</dbReference>
<dbReference type="InterPro" id="IPR001611">
    <property type="entry name" value="Leu-rich_rpt"/>
</dbReference>
<proteinExistence type="predicted"/>
<name>C3Z058_BRAFL</name>
<feature type="region of interest" description="Disordered" evidence="4">
    <location>
        <begin position="548"/>
        <end position="586"/>
    </location>
</feature>
<dbReference type="PANTHER" id="PTHR24369">
    <property type="entry name" value="ANTIGEN BSP, PUTATIVE-RELATED"/>
    <property type="match status" value="1"/>
</dbReference>
<feature type="domain" description="LRRCT" evidence="7">
    <location>
        <begin position="302"/>
        <end position="348"/>
    </location>
</feature>
<dbReference type="InterPro" id="IPR032675">
    <property type="entry name" value="LRR_dom_sf"/>
</dbReference>
<feature type="chain" id="PRO_5002936163" description="LRRCT domain-containing protein" evidence="6">
    <location>
        <begin position="25"/>
        <end position="586"/>
    </location>
</feature>
<dbReference type="SMART" id="SM00365">
    <property type="entry name" value="LRR_SD22"/>
    <property type="match status" value="6"/>
</dbReference>
<evidence type="ECO:0000259" key="7">
    <source>
        <dbReference type="SMART" id="SM00082"/>
    </source>
</evidence>
<dbReference type="AlphaFoldDB" id="C3Z058"/>
<dbReference type="PROSITE" id="PS51450">
    <property type="entry name" value="LRR"/>
    <property type="match status" value="4"/>
</dbReference>
<reference evidence="8" key="1">
    <citation type="journal article" date="2008" name="Nature">
        <title>The amphioxus genome and the evolution of the chordate karyotype.</title>
        <authorList>
            <consortium name="US DOE Joint Genome Institute (JGI-PGF)"/>
            <person name="Putnam N.H."/>
            <person name="Butts T."/>
            <person name="Ferrier D.E.K."/>
            <person name="Furlong R.F."/>
            <person name="Hellsten U."/>
            <person name="Kawashima T."/>
            <person name="Robinson-Rechavi M."/>
            <person name="Shoguchi E."/>
            <person name="Terry A."/>
            <person name="Yu J.-K."/>
            <person name="Benito-Gutierrez E.L."/>
            <person name="Dubchak I."/>
            <person name="Garcia-Fernandez J."/>
            <person name="Gibson-Brown J.J."/>
            <person name="Grigoriev I.V."/>
            <person name="Horton A.C."/>
            <person name="de Jong P.J."/>
            <person name="Jurka J."/>
            <person name="Kapitonov V.V."/>
            <person name="Kohara Y."/>
            <person name="Kuroki Y."/>
            <person name="Lindquist E."/>
            <person name="Lucas S."/>
            <person name="Osoegawa K."/>
            <person name="Pennacchio L.A."/>
            <person name="Salamov A.A."/>
            <person name="Satou Y."/>
            <person name="Sauka-Spengler T."/>
            <person name="Schmutz J."/>
            <person name="Shin-I T."/>
            <person name="Toyoda A."/>
            <person name="Bronner-Fraser M."/>
            <person name="Fujiyama A."/>
            <person name="Holland L.Z."/>
            <person name="Holland P.W.H."/>
            <person name="Satoh N."/>
            <person name="Rokhsar D.S."/>
        </authorList>
    </citation>
    <scope>NUCLEOTIDE SEQUENCE [LARGE SCALE GENOMIC DNA]</scope>
    <source>
        <strain evidence="8">S238N-H82</strain>
        <tissue evidence="8">Testes</tissue>
    </source>
</reference>
<dbReference type="InterPro" id="IPR050541">
    <property type="entry name" value="LRR_TM_domain-containing"/>
</dbReference>
<dbReference type="Gene3D" id="3.80.10.10">
    <property type="entry name" value="Ribonuclease Inhibitor"/>
    <property type="match status" value="2"/>
</dbReference>
<dbReference type="SUPFAM" id="SSF52058">
    <property type="entry name" value="L domain-like"/>
    <property type="match status" value="1"/>
</dbReference>
<dbReference type="InParanoid" id="C3Z058"/>
<organism>
    <name type="scientific">Branchiostoma floridae</name>
    <name type="common">Florida lancelet</name>
    <name type="synonym">Amphioxus</name>
    <dbReference type="NCBI Taxonomy" id="7739"/>
    <lineage>
        <taxon>Eukaryota</taxon>
        <taxon>Metazoa</taxon>
        <taxon>Chordata</taxon>
        <taxon>Cephalochordata</taxon>
        <taxon>Leptocardii</taxon>
        <taxon>Amphioxiformes</taxon>
        <taxon>Branchiostomatidae</taxon>
        <taxon>Branchiostoma</taxon>
    </lineage>
</organism>
<keyword evidence="5" id="KW-1133">Transmembrane helix</keyword>
<feature type="transmembrane region" description="Helical" evidence="5">
    <location>
        <begin position="367"/>
        <end position="389"/>
    </location>
</feature>
<dbReference type="FunFam" id="3.80.10.10:FF:001164">
    <property type="entry name" value="GH01279p"/>
    <property type="match status" value="1"/>
</dbReference>
<keyword evidence="5" id="KW-0812">Transmembrane</keyword>
<evidence type="ECO:0000256" key="3">
    <source>
        <dbReference type="ARBA" id="ARBA00022737"/>
    </source>
</evidence>
<keyword evidence="5" id="KW-0472">Membrane</keyword>
<dbReference type="SMART" id="SM00369">
    <property type="entry name" value="LRR_TYP"/>
    <property type="match status" value="9"/>
</dbReference>
<dbReference type="InterPro" id="IPR000483">
    <property type="entry name" value="Cys-rich_flank_reg_C"/>
</dbReference>
<evidence type="ECO:0000256" key="2">
    <source>
        <dbReference type="ARBA" id="ARBA00022729"/>
    </source>
</evidence>
<dbReference type="SMART" id="SM00082">
    <property type="entry name" value="LRRCT"/>
    <property type="match status" value="1"/>
</dbReference>
<keyword evidence="2 6" id="KW-0732">Signal</keyword>
<dbReference type="Pfam" id="PF00560">
    <property type="entry name" value="LRR_1"/>
    <property type="match status" value="1"/>
</dbReference>
<gene>
    <name evidence="8" type="ORF">BRAFLDRAFT_85677</name>
</gene>
<evidence type="ECO:0000256" key="1">
    <source>
        <dbReference type="ARBA" id="ARBA00022614"/>
    </source>
</evidence>
<keyword evidence="1" id="KW-0433">Leucine-rich repeat</keyword>
<dbReference type="eggNOG" id="KOG0619">
    <property type="taxonomic scope" value="Eukaryota"/>
</dbReference>
<dbReference type="SMART" id="SM00364">
    <property type="entry name" value="LRR_BAC"/>
    <property type="match status" value="6"/>
</dbReference>
<feature type="signal peptide" evidence="6">
    <location>
        <begin position="1"/>
        <end position="24"/>
    </location>
</feature>
<dbReference type="EMBL" id="GG666567">
    <property type="protein sequence ID" value="EEN54117.1"/>
    <property type="molecule type" value="Genomic_DNA"/>
</dbReference>
<dbReference type="InterPro" id="IPR003591">
    <property type="entry name" value="Leu-rich_rpt_typical-subtyp"/>
</dbReference>
<evidence type="ECO:0000256" key="5">
    <source>
        <dbReference type="SAM" id="Phobius"/>
    </source>
</evidence>
<protein>
    <recommendedName>
        <fullName evidence="7">LRRCT domain-containing protein</fullName>
    </recommendedName>
</protein>